<gene>
    <name evidence="1" type="ORF">ACFFQ6_29665</name>
</gene>
<comment type="caution">
    <text evidence="1">The sequence shown here is derived from an EMBL/GenBank/DDBJ whole genome shotgun (WGS) entry which is preliminary data.</text>
</comment>
<dbReference type="RefSeq" id="WP_378376411.1">
    <property type="nucleotide sequence ID" value="NZ_JBHMAS010000080.1"/>
</dbReference>
<dbReference type="Proteomes" id="UP001589587">
    <property type="component" value="Unassembled WGS sequence"/>
</dbReference>
<accession>A0ABV5XQG3</accession>
<organism evidence="1 2">
    <name type="scientific">Rhodococcus baikonurensis</name>
    <dbReference type="NCBI Taxonomy" id="172041"/>
    <lineage>
        <taxon>Bacteria</taxon>
        <taxon>Bacillati</taxon>
        <taxon>Actinomycetota</taxon>
        <taxon>Actinomycetes</taxon>
        <taxon>Mycobacteriales</taxon>
        <taxon>Nocardiaceae</taxon>
        <taxon>Rhodococcus</taxon>
        <taxon>Rhodococcus erythropolis group</taxon>
    </lineage>
</organism>
<reference evidence="1 2" key="1">
    <citation type="submission" date="2024-09" db="EMBL/GenBank/DDBJ databases">
        <authorList>
            <person name="Sun Q."/>
            <person name="Mori K."/>
        </authorList>
    </citation>
    <scope>NUCLEOTIDE SEQUENCE [LARGE SCALE GENOMIC DNA]</scope>
    <source>
        <strain evidence="1 2">JCM 11411</strain>
    </source>
</reference>
<protein>
    <submittedName>
        <fullName evidence="1">Uncharacterized protein</fullName>
    </submittedName>
</protein>
<dbReference type="EMBL" id="JBHMAS010000080">
    <property type="protein sequence ID" value="MFB9783872.1"/>
    <property type="molecule type" value="Genomic_DNA"/>
</dbReference>
<keyword evidence="2" id="KW-1185">Reference proteome</keyword>
<evidence type="ECO:0000313" key="1">
    <source>
        <dbReference type="EMBL" id="MFB9783872.1"/>
    </source>
</evidence>
<sequence length="183" mass="19730">MADTTSTVSSATTVADLIATGGRALPAERVGDAQALISWILNTMCPNKVRERASNLHQALSVDAPAKPAGPTVVHSSPAELREFAQNVITDINSGIAYTADEIAEHIERYFVVPAPSEHVSDVTGYMVLNPENTADLWDGVVHTTLEAVRQEMAHAEQRKNEVGEGWAIYEVRPLGEPTVSKE</sequence>
<name>A0ABV5XQG3_9NOCA</name>
<proteinExistence type="predicted"/>
<evidence type="ECO:0000313" key="2">
    <source>
        <dbReference type="Proteomes" id="UP001589587"/>
    </source>
</evidence>